<feature type="chain" id="PRO_5003732742" description="Ig-like domain-containing protein" evidence="1">
    <location>
        <begin position="33"/>
        <end position="616"/>
    </location>
</feature>
<keyword evidence="1" id="KW-0732">Signal</keyword>
<dbReference type="EMBL" id="JH687900">
    <property type="protein sequence ID" value="EJD35202.1"/>
    <property type="molecule type" value="Genomic_DNA"/>
</dbReference>
<evidence type="ECO:0000256" key="1">
    <source>
        <dbReference type="SAM" id="SignalP"/>
    </source>
</evidence>
<proteinExistence type="predicted"/>
<feature type="signal peptide" evidence="1">
    <location>
        <begin position="1"/>
        <end position="32"/>
    </location>
</feature>
<evidence type="ECO:0000313" key="3">
    <source>
        <dbReference type="EMBL" id="EJD35202.1"/>
    </source>
</evidence>
<reference evidence="4" key="1">
    <citation type="journal article" date="2012" name="Science">
        <title>The Paleozoic origin of enzymatic lignin decomposition reconstructed from 31 fungal genomes.</title>
        <authorList>
            <person name="Floudas D."/>
            <person name="Binder M."/>
            <person name="Riley R."/>
            <person name="Barry K."/>
            <person name="Blanchette R.A."/>
            <person name="Henrissat B."/>
            <person name="Martinez A.T."/>
            <person name="Otillar R."/>
            <person name="Spatafora J.W."/>
            <person name="Yadav J.S."/>
            <person name="Aerts A."/>
            <person name="Benoit I."/>
            <person name="Boyd A."/>
            <person name="Carlson A."/>
            <person name="Copeland A."/>
            <person name="Coutinho P.M."/>
            <person name="de Vries R.P."/>
            <person name="Ferreira P."/>
            <person name="Findley K."/>
            <person name="Foster B."/>
            <person name="Gaskell J."/>
            <person name="Glotzer D."/>
            <person name="Gorecki P."/>
            <person name="Heitman J."/>
            <person name="Hesse C."/>
            <person name="Hori C."/>
            <person name="Igarashi K."/>
            <person name="Jurgens J.A."/>
            <person name="Kallen N."/>
            <person name="Kersten P."/>
            <person name="Kohler A."/>
            <person name="Kuees U."/>
            <person name="Kumar T.K.A."/>
            <person name="Kuo A."/>
            <person name="LaButti K."/>
            <person name="Larrondo L.F."/>
            <person name="Lindquist E."/>
            <person name="Ling A."/>
            <person name="Lombard V."/>
            <person name="Lucas S."/>
            <person name="Lundell T."/>
            <person name="Martin R."/>
            <person name="McLaughlin D.J."/>
            <person name="Morgenstern I."/>
            <person name="Morin E."/>
            <person name="Murat C."/>
            <person name="Nagy L.G."/>
            <person name="Nolan M."/>
            <person name="Ohm R.A."/>
            <person name="Patyshakuliyeva A."/>
            <person name="Rokas A."/>
            <person name="Ruiz-Duenas F.J."/>
            <person name="Sabat G."/>
            <person name="Salamov A."/>
            <person name="Samejima M."/>
            <person name="Schmutz J."/>
            <person name="Slot J.C."/>
            <person name="St John F."/>
            <person name="Stenlid J."/>
            <person name="Sun H."/>
            <person name="Sun S."/>
            <person name="Syed K."/>
            <person name="Tsang A."/>
            <person name="Wiebenga A."/>
            <person name="Young D."/>
            <person name="Pisabarro A."/>
            <person name="Eastwood D.C."/>
            <person name="Martin F."/>
            <person name="Cullen D."/>
            <person name="Grigoriev I.V."/>
            <person name="Hibbett D.S."/>
        </authorList>
    </citation>
    <scope>NUCLEOTIDE SEQUENCE [LARGE SCALE GENOMIC DNA]</scope>
    <source>
        <strain evidence="4">TFB10046</strain>
    </source>
</reference>
<feature type="domain" description="Ig-like" evidence="2">
    <location>
        <begin position="340"/>
        <end position="393"/>
    </location>
</feature>
<keyword evidence="4" id="KW-1185">Reference proteome</keyword>
<name>J0D7W7_AURST</name>
<dbReference type="InParanoid" id="J0D7W7"/>
<protein>
    <recommendedName>
        <fullName evidence="2">Ig-like domain-containing protein</fullName>
    </recommendedName>
</protein>
<evidence type="ECO:0000313" key="4">
    <source>
        <dbReference type="Proteomes" id="UP000006514"/>
    </source>
</evidence>
<sequence>MPDFFGLFILAWNAPFWAQCLIILLLTGAIGALMDPEAAAAPPPTARDPIGRLLSNLGLLEPEAAAAPPPTARIEGWLITLFGIEPTPRLTFERLPAEIIAEILLSTPFSFQEKVAISSVSRSVRNVAINLSSFWSQIEVRNPPDLIRAPLLLKRSRSALLEVDLDGTGMGAEEAEICSRLATLIIPHRSRIRILLIMLPTLAPVHELVHSESVFEELVEAVITESAFRSDLFLVSIVAPRLRVLRVYGYITPRLESLSYTGLRELLLHLPTEEMSTELLNAVFNGCTSLRELVLGTYPLGDEEAVTPLGSFSSVPPQHLEFVILNLTTSLCLALLEYLPSESINIIQLYSWQRFLPQEGDSVHPMLRCLATGGSRLFVETPPENESQWLHNSLGPEGSLAFWLTGTDERVSRPEDTWYNFYHGSFTIASQSQNQLRGRRGRGAADRVRGLVLAHDDWQAHGCDVWEHLCRARAESPHFALHSSGAWHWHTLAFARHPPHGANIAVSLDLAVVLEHLPGSLGSLPALRIPSLAAVRLLHAKCDGALLNRGVAYLAARLRLSEQPAVEICVCAALPPTDWSTARALAAMQFSMDKLCREVRQGTAVTIRNHWVNGPA</sequence>
<accession>J0D7W7</accession>
<dbReference type="InterPro" id="IPR007110">
    <property type="entry name" value="Ig-like_dom"/>
</dbReference>
<gene>
    <name evidence="3" type="ORF">AURDEDRAFT_130761</name>
</gene>
<organism evidence="3 4">
    <name type="scientific">Auricularia subglabra (strain TFB-10046 / SS5)</name>
    <name type="common">White-rot fungus</name>
    <name type="synonym">Auricularia delicata (strain TFB10046)</name>
    <dbReference type="NCBI Taxonomy" id="717982"/>
    <lineage>
        <taxon>Eukaryota</taxon>
        <taxon>Fungi</taxon>
        <taxon>Dikarya</taxon>
        <taxon>Basidiomycota</taxon>
        <taxon>Agaricomycotina</taxon>
        <taxon>Agaricomycetes</taxon>
        <taxon>Auriculariales</taxon>
        <taxon>Auriculariaceae</taxon>
        <taxon>Auricularia</taxon>
    </lineage>
</organism>
<dbReference type="KEGG" id="adl:AURDEDRAFT_130761"/>
<evidence type="ECO:0000259" key="2">
    <source>
        <dbReference type="PROSITE" id="PS50835"/>
    </source>
</evidence>
<dbReference type="AlphaFoldDB" id="J0D7W7"/>
<dbReference type="OrthoDB" id="3038402at2759"/>
<dbReference type="Proteomes" id="UP000006514">
    <property type="component" value="Unassembled WGS sequence"/>
</dbReference>
<dbReference type="PROSITE" id="PS50835">
    <property type="entry name" value="IG_LIKE"/>
    <property type="match status" value="1"/>
</dbReference>